<organism evidence="1 2">
    <name type="scientific">Aliidiomarina sedimenti</name>
    <dbReference type="NCBI Taxonomy" id="1933879"/>
    <lineage>
        <taxon>Bacteria</taxon>
        <taxon>Pseudomonadati</taxon>
        <taxon>Pseudomonadota</taxon>
        <taxon>Gammaproteobacteria</taxon>
        <taxon>Alteromonadales</taxon>
        <taxon>Idiomarinaceae</taxon>
        <taxon>Aliidiomarina</taxon>
    </lineage>
</organism>
<dbReference type="Proteomes" id="UP000287410">
    <property type="component" value="Unassembled WGS sequence"/>
</dbReference>
<evidence type="ECO:0000313" key="1">
    <source>
        <dbReference type="EMBL" id="RUO31649.1"/>
    </source>
</evidence>
<sequence>MRGVFGNPDAFEVLPYSRAAHDKKDFGFKHLIKHGVTLYQDEFGKDLRRIQYGQAPEITIEDLNGIDRQAMKLAEQRLRSLKVEL</sequence>
<comment type="caution">
    <text evidence="1">The sequence shown here is derived from an EMBL/GenBank/DDBJ whole genome shotgun (WGS) entry which is preliminary data.</text>
</comment>
<name>A0ABY0C1F3_9GAMM</name>
<keyword evidence="2" id="KW-1185">Reference proteome</keyword>
<protein>
    <submittedName>
        <fullName evidence="1">Uncharacterized protein</fullName>
    </submittedName>
</protein>
<dbReference type="RefSeq" id="WP_126787757.1">
    <property type="nucleotide sequence ID" value="NZ_PIPN01000001.1"/>
</dbReference>
<accession>A0ABY0C1F3</accession>
<evidence type="ECO:0000313" key="2">
    <source>
        <dbReference type="Proteomes" id="UP000287410"/>
    </source>
</evidence>
<gene>
    <name evidence="1" type="ORF">CWE12_01225</name>
</gene>
<reference evidence="1 2" key="1">
    <citation type="journal article" date="2018" name="Front. Microbiol.">
        <title>Genome-Based Analysis Reveals the Taxonomy and Diversity of the Family Idiomarinaceae.</title>
        <authorList>
            <person name="Liu Y."/>
            <person name="Lai Q."/>
            <person name="Shao Z."/>
        </authorList>
    </citation>
    <scope>NUCLEOTIDE SEQUENCE [LARGE SCALE GENOMIC DNA]</scope>
    <source>
        <strain evidence="1 2">GBSy1</strain>
    </source>
</reference>
<proteinExistence type="predicted"/>
<dbReference type="EMBL" id="PIPN01000001">
    <property type="protein sequence ID" value="RUO31649.1"/>
    <property type="molecule type" value="Genomic_DNA"/>
</dbReference>